<keyword evidence="1" id="KW-0732">Signal</keyword>
<evidence type="ECO:0000313" key="3">
    <source>
        <dbReference type="Proteomes" id="UP000184212"/>
    </source>
</evidence>
<name>A0A1M5NF17_9BACT</name>
<dbReference type="InterPro" id="IPR018673">
    <property type="entry name" value="DUF2141"/>
</dbReference>
<proteinExistence type="predicted"/>
<dbReference type="OrthoDB" id="9788332at2"/>
<sequence length="144" mass="15339">MKNKLYSILLLAALAIGSHNTLAQGSNLQVVVKNIKNAKGDIRVGLFNSEENFLKTPMDGKIVSAAEGSVTVVFSNVMPGDYAISVVHDANKNGKLDYTSLGIPKEGVAFGNNALGSFGPPAFDKAKVNLNGQDLTCTLEMKYY</sequence>
<reference evidence="2 3" key="1">
    <citation type="submission" date="2016-11" db="EMBL/GenBank/DDBJ databases">
        <authorList>
            <person name="Jaros S."/>
            <person name="Januszkiewicz K."/>
            <person name="Wedrychowicz H."/>
        </authorList>
    </citation>
    <scope>NUCLEOTIDE SEQUENCE [LARGE SCALE GENOMIC DNA]</scope>
    <source>
        <strain evidence="2 3">DSM 24574</strain>
    </source>
</reference>
<feature type="signal peptide" evidence="1">
    <location>
        <begin position="1"/>
        <end position="23"/>
    </location>
</feature>
<organism evidence="2 3">
    <name type="scientific">Chryseolinea serpens</name>
    <dbReference type="NCBI Taxonomy" id="947013"/>
    <lineage>
        <taxon>Bacteria</taxon>
        <taxon>Pseudomonadati</taxon>
        <taxon>Bacteroidota</taxon>
        <taxon>Cytophagia</taxon>
        <taxon>Cytophagales</taxon>
        <taxon>Fulvivirgaceae</taxon>
        <taxon>Chryseolinea</taxon>
    </lineage>
</organism>
<evidence type="ECO:0000313" key="2">
    <source>
        <dbReference type="EMBL" id="SHG88174.1"/>
    </source>
</evidence>
<protein>
    <submittedName>
        <fullName evidence="2">Uncharacterized conserved protein, DUF2141 family</fullName>
    </submittedName>
</protein>
<dbReference type="EMBL" id="FQWQ01000001">
    <property type="protein sequence ID" value="SHG88174.1"/>
    <property type="molecule type" value="Genomic_DNA"/>
</dbReference>
<feature type="chain" id="PRO_5013133034" evidence="1">
    <location>
        <begin position="24"/>
        <end position="144"/>
    </location>
</feature>
<dbReference type="AlphaFoldDB" id="A0A1M5NF17"/>
<keyword evidence="3" id="KW-1185">Reference proteome</keyword>
<dbReference type="Proteomes" id="UP000184212">
    <property type="component" value="Unassembled WGS sequence"/>
</dbReference>
<dbReference type="Pfam" id="PF09912">
    <property type="entry name" value="DUF2141"/>
    <property type="match status" value="1"/>
</dbReference>
<dbReference type="STRING" id="947013.SAMN04488109_2301"/>
<evidence type="ECO:0000256" key="1">
    <source>
        <dbReference type="SAM" id="SignalP"/>
    </source>
</evidence>
<dbReference type="RefSeq" id="WP_084138034.1">
    <property type="nucleotide sequence ID" value="NZ_FQWQ01000001.1"/>
</dbReference>
<accession>A0A1M5NF17</accession>
<gene>
    <name evidence="2" type="ORF">SAMN04488109_2301</name>
</gene>